<dbReference type="InterPro" id="IPR043129">
    <property type="entry name" value="ATPase_NBD"/>
</dbReference>
<name>A0A1M4TEU6_9BURK</name>
<gene>
    <name evidence="2" type="ORF">SAMN02745117_00297</name>
</gene>
<dbReference type="EMBL" id="FQUZ01000002">
    <property type="protein sequence ID" value="SHE42973.1"/>
    <property type="molecule type" value="Genomic_DNA"/>
</dbReference>
<evidence type="ECO:0000313" key="3">
    <source>
        <dbReference type="Proteomes" id="UP000184327"/>
    </source>
</evidence>
<dbReference type="Gene3D" id="3.30.420.40">
    <property type="match status" value="2"/>
</dbReference>
<dbReference type="OrthoDB" id="9809995at2"/>
<evidence type="ECO:0000259" key="1">
    <source>
        <dbReference type="Pfam" id="PF00814"/>
    </source>
</evidence>
<dbReference type="SUPFAM" id="SSF53067">
    <property type="entry name" value="Actin-like ATPase domain"/>
    <property type="match status" value="2"/>
</dbReference>
<reference evidence="2 3" key="1">
    <citation type="submission" date="2016-11" db="EMBL/GenBank/DDBJ databases">
        <authorList>
            <person name="Jaros S."/>
            <person name="Januszkiewicz K."/>
            <person name="Wedrychowicz H."/>
        </authorList>
    </citation>
    <scope>NUCLEOTIDE SEQUENCE [LARGE SCALE GENOMIC DNA]</scope>
    <source>
        <strain evidence="2 3">DSM 16112</strain>
    </source>
</reference>
<dbReference type="Proteomes" id="UP000184327">
    <property type="component" value="Unassembled WGS sequence"/>
</dbReference>
<dbReference type="RefSeq" id="WP_073353809.1">
    <property type="nucleotide sequence ID" value="NZ_FQUZ01000002.1"/>
</dbReference>
<dbReference type="InterPro" id="IPR000905">
    <property type="entry name" value="Gcp-like_dom"/>
</dbReference>
<dbReference type="AlphaFoldDB" id="A0A1M4TEU6"/>
<evidence type="ECO:0000313" key="2">
    <source>
        <dbReference type="EMBL" id="SHE42973.1"/>
    </source>
</evidence>
<sequence>MNLLALDTSTERLSLAVQHLAQVWEHEGVAGAQSSRTLLPAVDALLHSAGLALSQLDAVVFGCGPGSFTGLRTTCAVAQGLAFGAGVRGQVLPAVAVDSLLAVAEDARGRYGCERVVAALDARMQEVYTVQLVWDAVRGEWQRESAMQACAPGNLHIPEGFLLVGNAHLVYASELPAAAGAAQAREAWPRATAMLRLAPALLQRGEGVTAEAIAPLYIRNKVALTTEEREAQRRARD</sequence>
<dbReference type="InterPro" id="IPR022496">
    <property type="entry name" value="T6A_TsaB"/>
</dbReference>
<feature type="domain" description="Gcp-like" evidence="1">
    <location>
        <begin position="30"/>
        <end position="131"/>
    </location>
</feature>
<dbReference type="GO" id="GO:0002949">
    <property type="term" value="P:tRNA threonylcarbamoyladenosine modification"/>
    <property type="evidence" value="ECO:0007669"/>
    <property type="project" value="InterPro"/>
</dbReference>
<dbReference type="Pfam" id="PF00814">
    <property type="entry name" value="TsaD"/>
    <property type="match status" value="1"/>
</dbReference>
<organism evidence="2 3">
    <name type="scientific">Lampropedia hyalina DSM 16112</name>
    <dbReference type="NCBI Taxonomy" id="1122156"/>
    <lineage>
        <taxon>Bacteria</taxon>
        <taxon>Pseudomonadati</taxon>
        <taxon>Pseudomonadota</taxon>
        <taxon>Betaproteobacteria</taxon>
        <taxon>Burkholderiales</taxon>
        <taxon>Comamonadaceae</taxon>
        <taxon>Lampropedia</taxon>
    </lineage>
</organism>
<dbReference type="NCBIfam" id="TIGR03725">
    <property type="entry name" value="T6A_YeaZ"/>
    <property type="match status" value="1"/>
</dbReference>
<proteinExistence type="predicted"/>
<protein>
    <submittedName>
        <fullName evidence="2">tRNA threonylcarbamoyladenosine biosynthesis protein TsaB</fullName>
    </submittedName>
</protein>
<keyword evidence="3" id="KW-1185">Reference proteome</keyword>
<accession>A0A1M4TEU6</accession>
<dbReference type="STRING" id="1122156.SAMN02745117_00297"/>